<dbReference type="Pfam" id="PF01915">
    <property type="entry name" value="Glyco_hydro_3_C"/>
    <property type="match status" value="1"/>
</dbReference>
<protein>
    <recommendedName>
        <fullName evidence="5">Exo-alpha-(1-&gt;6)-L-arabinopyranosidase</fullName>
    </recommendedName>
</protein>
<keyword evidence="2 6" id="KW-0378">Hydrolase</keyword>
<dbReference type="InterPro" id="IPR019800">
    <property type="entry name" value="Glyco_hydro_3_AS"/>
</dbReference>
<name>A0A1H4MXV3_9MICO</name>
<dbReference type="InterPro" id="IPR036881">
    <property type="entry name" value="Glyco_hydro_3_C_sf"/>
</dbReference>
<dbReference type="PANTHER" id="PTHR42715:SF10">
    <property type="entry name" value="BETA-GLUCOSIDASE"/>
    <property type="match status" value="1"/>
</dbReference>
<dbReference type="PRINTS" id="PR00133">
    <property type="entry name" value="GLHYDRLASE3"/>
</dbReference>
<dbReference type="GO" id="GO:0008422">
    <property type="term" value="F:beta-glucosidase activity"/>
    <property type="evidence" value="ECO:0007669"/>
    <property type="project" value="UniProtKB-ARBA"/>
</dbReference>
<evidence type="ECO:0000256" key="2">
    <source>
        <dbReference type="ARBA" id="ARBA00022801"/>
    </source>
</evidence>
<comment type="similarity">
    <text evidence="1 6">Belongs to the glycosyl hydrolase 3 family.</text>
</comment>
<dbReference type="InterPro" id="IPR013783">
    <property type="entry name" value="Ig-like_fold"/>
</dbReference>
<dbReference type="AlphaFoldDB" id="A0A1H4MXV3"/>
<sequence length="769" mass="81575">MDRSGLPQYSARVRDLHARMTLEEKLAQIVGFWVDQGGEVVAPLAGEMATSTKYEEATRHGIGHLTRVYGTRPVDPAERAAWLAREQRRLRTQTRLGIPAIVHEECLTGLAAWKAAAFPTPLAWGASFDPQLVERMAGLIGSSMRSLGIHQGLAPVLDVIRDPRWGRVDECIAEDPYVVGTIGTAYVRGLQAEGVHATLKHFVGYSASQAGRNHAPVHAGPREIADVLLPPFEMAVRDGGVRSVMNSYAEIDGVPVGADPAYLTELLRGEWGFDGVVVSDYFAVAFLHMMHAIAADDGEAAQLALTAGIDVELPTGDAYLEPLAARVRAGLADEALIDTAVLRLLAQKEDLGLLEEDFAFEPEPVDLDSPEHRAVARELAEESVVLLSNDGTLPLPEGDPRSRRIALIGPNADSRDALMGCYSFANHVLAHHPDVPLGVEIPTLAESLRAEWPLAEISQVAGCAVDGDDRSGIPAAVAAARESDVAIIVAGDRAGLFGRGTVGEGNDAESLELPGVQRELVEAVVATGTPVVLVLVTGRPYAIGWAIEGEHAPRAVVQAFFPGEEGAGAIAGILSGRVTPSGRLPVSLPRSAGAQPYSYLHPILGGNSEITATNTTPVLPFGHGLSYTTFEHSDLAVDAVEVPAGGTFGVSVTVRNTGERAGADVVQLYAHDEFASVTRPVAQLLGYARVDLEPGESAAVEFRVPTSRLAFSDRSLRRVIEPGGIQLWVGPSCDKRETETRLEITGDTVAVGVHDERLVGVSVVAAVAL</sequence>
<dbReference type="Pfam" id="PF14310">
    <property type="entry name" value="Fn3-like"/>
    <property type="match status" value="1"/>
</dbReference>
<evidence type="ECO:0000259" key="7">
    <source>
        <dbReference type="SMART" id="SM01217"/>
    </source>
</evidence>
<dbReference type="GO" id="GO:0005975">
    <property type="term" value="P:carbohydrate metabolic process"/>
    <property type="evidence" value="ECO:0007669"/>
    <property type="project" value="InterPro"/>
</dbReference>
<dbReference type="RefSeq" id="WP_091183441.1">
    <property type="nucleotide sequence ID" value="NZ_FNRY01000001.1"/>
</dbReference>
<evidence type="ECO:0000313" key="8">
    <source>
        <dbReference type="EMBL" id="SEB87901.1"/>
    </source>
</evidence>
<dbReference type="OrthoDB" id="3187421at2"/>
<evidence type="ECO:0000313" key="9">
    <source>
        <dbReference type="Proteomes" id="UP000199183"/>
    </source>
</evidence>
<dbReference type="InterPro" id="IPR002772">
    <property type="entry name" value="Glyco_hydro_3_C"/>
</dbReference>
<dbReference type="InterPro" id="IPR026891">
    <property type="entry name" value="Fn3-like"/>
</dbReference>
<dbReference type="InterPro" id="IPR001764">
    <property type="entry name" value="Glyco_hydro_3_N"/>
</dbReference>
<evidence type="ECO:0000256" key="6">
    <source>
        <dbReference type="RuleBase" id="RU361161"/>
    </source>
</evidence>
<dbReference type="Gene3D" id="2.60.40.10">
    <property type="entry name" value="Immunoglobulins"/>
    <property type="match status" value="1"/>
</dbReference>
<dbReference type="InterPro" id="IPR050288">
    <property type="entry name" value="Cellulose_deg_GH3"/>
</dbReference>
<proteinExistence type="inferred from homology"/>
<dbReference type="SUPFAM" id="SSF51445">
    <property type="entry name" value="(Trans)glycosidases"/>
    <property type="match status" value="1"/>
</dbReference>
<organism evidence="8 9">
    <name type="scientific">Paramicrobacterium humi</name>
    <dbReference type="NCBI Taxonomy" id="640635"/>
    <lineage>
        <taxon>Bacteria</taxon>
        <taxon>Bacillati</taxon>
        <taxon>Actinomycetota</taxon>
        <taxon>Actinomycetes</taxon>
        <taxon>Micrococcales</taxon>
        <taxon>Microbacteriaceae</taxon>
        <taxon>Paramicrobacterium</taxon>
    </lineage>
</organism>
<dbReference type="Proteomes" id="UP000199183">
    <property type="component" value="Unassembled WGS sequence"/>
</dbReference>
<dbReference type="InterPro" id="IPR017853">
    <property type="entry name" value="GH"/>
</dbReference>
<dbReference type="Gene3D" id="3.40.50.1700">
    <property type="entry name" value="Glycoside hydrolase family 3 C-terminal domain"/>
    <property type="match status" value="1"/>
</dbReference>
<dbReference type="Pfam" id="PF00933">
    <property type="entry name" value="Glyco_hydro_3"/>
    <property type="match status" value="1"/>
</dbReference>
<dbReference type="SUPFAM" id="SSF52279">
    <property type="entry name" value="Beta-D-glucan exohydrolase, C-terminal domain"/>
    <property type="match status" value="1"/>
</dbReference>
<keyword evidence="9" id="KW-1185">Reference proteome</keyword>
<dbReference type="SMART" id="SM01217">
    <property type="entry name" value="Fn3_like"/>
    <property type="match status" value="1"/>
</dbReference>
<dbReference type="Gene3D" id="3.20.20.300">
    <property type="entry name" value="Glycoside hydrolase, family 3, N-terminal domain"/>
    <property type="match status" value="1"/>
</dbReference>
<dbReference type="FunFam" id="2.60.40.10:FF:000495">
    <property type="entry name" value="Periplasmic beta-glucosidase"/>
    <property type="match status" value="1"/>
</dbReference>
<evidence type="ECO:0000256" key="4">
    <source>
        <dbReference type="ARBA" id="ARBA00058905"/>
    </source>
</evidence>
<accession>A0A1H4MXV3</accession>
<keyword evidence="3" id="KW-0119">Carbohydrate metabolism</keyword>
<feature type="domain" description="Fibronectin type III-like" evidence="7">
    <location>
        <begin position="664"/>
        <end position="733"/>
    </location>
</feature>
<dbReference type="PROSITE" id="PS00775">
    <property type="entry name" value="GLYCOSYL_HYDROL_F3"/>
    <property type="match status" value="1"/>
</dbReference>
<gene>
    <name evidence="8" type="ORF">SAMN04489806_2018</name>
</gene>
<dbReference type="STRING" id="640635.SAMN04489806_2018"/>
<dbReference type="PANTHER" id="PTHR42715">
    <property type="entry name" value="BETA-GLUCOSIDASE"/>
    <property type="match status" value="1"/>
</dbReference>
<dbReference type="InterPro" id="IPR036962">
    <property type="entry name" value="Glyco_hydro_3_N_sf"/>
</dbReference>
<evidence type="ECO:0000256" key="1">
    <source>
        <dbReference type="ARBA" id="ARBA00005336"/>
    </source>
</evidence>
<evidence type="ECO:0000256" key="3">
    <source>
        <dbReference type="ARBA" id="ARBA00023277"/>
    </source>
</evidence>
<evidence type="ECO:0000256" key="5">
    <source>
        <dbReference type="ARBA" id="ARBA00074219"/>
    </source>
</evidence>
<dbReference type="EMBL" id="FNRY01000001">
    <property type="protein sequence ID" value="SEB87901.1"/>
    <property type="molecule type" value="Genomic_DNA"/>
</dbReference>
<comment type="function">
    <text evidence="4">Catalyzes the hydrolysis of a non-reducing terminal alpha-L-arabinopyranosidic linkage in ginsenoside Rb2 (alpha-L-arabinopyranosyl-(1-&gt;6)-alpha-D-glucopyranosyl) to release alpha-D-glucopyranosyl (Rd). It is not able to hydrolyze alpha-L-arabinofuranosyl-(1-&gt;6)-alpha-D-glucopyranosyl (Rc).</text>
</comment>
<keyword evidence="6" id="KW-0326">Glycosidase</keyword>
<reference evidence="8 9" key="1">
    <citation type="submission" date="2016-10" db="EMBL/GenBank/DDBJ databases">
        <authorList>
            <person name="de Groot N.N."/>
        </authorList>
    </citation>
    <scope>NUCLEOTIDE SEQUENCE [LARGE SCALE GENOMIC DNA]</scope>
    <source>
        <strain evidence="8 9">DSM 21799</strain>
    </source>
</reference>